<evidence type="ECO:0000256" key="4">
    <source>
        <dbReference type="ARBA" id="ARBA00022679"/>
    </source>
</evidence>
<evidence type="ECO:0000256" key="3">
    <source>
        <dbReference type="ARBA" id="ARBA00022475"/>
    </source>
</evidence>
<feature type="transmembrane region" description="Helical" evidence="9">
    <location>
        <begin position="201"/>
        <end position="219"/>
    </location>
</feature>
<keyword evidence="6 9" id="KW-1133">Transmembrane helix</keyword>
<evidence type="ECO:0000256" key="6">
    <source>
        <dbReference type="ARBA" id="ARBA00022989"/>
    </source>
</evidence>
<evidence type="ECO:0000256" key="9">
    <source>
        <dbReference type="HAMAP-Rule" id="MF_01148"/>
    </source>
</evidence>
<keyword evidence="7 9" id="KW-0472">Membrane</keyword>
<dbReference type="PANTHER" id="PTHR38686">
    <property type="entry name" value="APOLIPOPROTEIN N-ACYLTRANSFERASE"/>
    <property type="match status" value="1"/>
</dbReference>
<evidence type="ECO:0000313" key="12">
    <source>
        <dbReference type="Proteomes" id="UP000028826"/>
    </source>
</evidence>
<comment type="pathway">
    <text evidence="9">Protein modification; lipoprotein biosynthesis (N-acyl transfer).</text>
</comment>
<dbReference type="HAMAP" id="MF_01148">
    <property type="entry name" value="Lnt"/>
    <property type="match status" value="1"/>
</dbReference>
<dbReference type="GO" id="GO:0016410">
    <property type="term" value="F:N-acyltransferase activity"/>
    <property type="evidence" value="ECO:0007669"/>
    <property type="project" value="UniProtKB-UniRule"/>
</dbReference>
<dbReference type="SUPFAM" id="SSF56317">
    <property type="entry name" value="Carbon-nitrogen hydrolase"/>
    <property type="match status" value="1"/>
</dbReference>
<dbReference type="PANTHER" id="PTHR38686:SF1">
    <property type="entry name" value="APOLIPOPROTEIN N-ACYLTRANSFERASE"/>
    <property type="match status" value="1"/>
</dbReference>
<dbReference type="STRING" id="195105.CN97_01835"/>
<protein>
    <recommendedName>
        <fullName evidence="9">Apolipoprotein N-acyltransferase</fullName>
        <shortName evidence="9">ALP N-acyltransferase</shortName>
        <ecNumber evidence="9">2.3.1.269</ecNumber>
    </recommendedName>
</protein>
<dbReference type="CDD" id="cd07571">
    <property type="entry name" value="ALP_N-acyl_transferase"/>
    <property type="match status" value="1"/>
</dbReference>
<dbReference type="InterPro" id="IPR045378">
    <property type="entry name" value="LNT_N"/>
</dbReference>
<comment type="function">
    <text evidence="9">Catalyzes the phospholipid dependent N-acylation of the N-terminal cysteine of apolipoprotein, the last step in lipoprotein maturation.</text>
</comment>
<keyword evidence="12" id="KW-1185">Reference proteome</keyword>
<dbReference type="GO" id="GO:0042158">
    <property type="term" value="P:lipoprotein biosynthetic process"/>
    <property type="evidence" value="ECO:0007669"/>
    <property type="project" value="UniProtKB-UniRule"/>
</dbReference>
<dbReference type="Proteomes" id="UP000028826">
    <property type="component" value="Unassembled WGS sequence"/>
</dbReference>
<keyword evidence="5 9" id="KW-0812">Transmembrane</keyword>
<evidence type="ECO:0000313" key="11">
    <source>
        <dbReference type="EMBL" id="KFI27144.1"/>
    </source>
</evidence>
<dbReference type="Gene3D" id="3.60.110.10">
    <property type="entry name" value="Carbon-nitrogen hydrolase"/>
    <property type="match status" value="1"/>
</dbReference>
<feature type="transmembrane region" description="Helical" evidence="9">
    <location>
        <begin position="100"/>
        <end position="123"/>
    </location>
</feature>
<comment type="similarity">
    <text evidence="2 9">Belongs to the CN hydrolase family. Apolipoprotein N-acyltransferase subfamily.</text>
</comment>
<dbReference type="GO" id="GO:0005886">
    <property type="term" value="C:plasma membrane"/>
    <property type="evidence" value="ECO:0007669"/>
    <property type="project" value="UniProtKB-SubCell"/>
</dbReference>
<dbReference type="PROSITE" id="PS50263">
    <property type="entry name" value="CN_HYDROLASE"/>
    <property type="match status" value="1"/>
</dbReference>
<evidence type="ECO:0000256" key="5">
    <source>
        <dbReference type="ARBA" id="ARBA00022692"/>
    </source>
</evidence>
<dbReference type="UniPathway" id="UPA00666"/>
<keyword evidence="8 9" id="KW-0012">Acyltransferase</keyword>
<dbReference type="InterPro" id="IPR003010">
    <property type="entry name" value="C-N_Hydrolase"/>
</dbReference>
<proteinExistence type="inferred from homology"/>
<feature type="transmembrane region" description="Helical" evidence="9">
    <location>
        <begin position="487"/>
        <end position="503"/>
    </location>
</feature>
<feature type="domain" description="CN hydrolase" evidence="10">
    <location>
        <begin position="234"/>
        <end position="474"/>
    </location>
</feature>
<comment type="caution">
    <text evidence="11">The sequence shown here is derived from an EMBL/GenBank/DDBJ whole genome shotgun (WGS) entry which is preliminary data.</text>
</comment>
<dbReference type="eggNOG" id="COG0815">
    <property type="taxonomic scope" value="Bacteria"/>
</dbReference>
<feature type="transmembrane region" description="Helical" evidence="9">
    <location>
        <begin position="29"/>
        <end position="56"/>
    </location>
</feature>
<evidence type="ECO:0000256" key="8">
    <source>
        <dbReference type="ARBA" id="ARBA00023315"/>
    </source>
</evidence>
<dbReference type="Pfam" id="PF00795">
    <property type="entry name" value="CN_hydrolase"/>
    <property type="match status" value="1"/>
</dbReference>
<dbReference type="OrthoDB" id="9804277at2"/>
<reference evidence="11 12" key="1">
    <citation type="submission" date="2014-03" db="EMBL/GenBank/DDBJ databases">
        <title>Genome of Haematobacter massiliensis CCUG 47968.</title>
        <authorList>
            <person name="Wang D."/>
            <person name="Wang G."/>
        </authorList>
    </citation>
    <scope>NUCLEOTIDE SEQUENCE [LARGE SCALE GENOMIC DNA]</scope>
    <source>
        <strain evidence="11 12">CCUG 47968</strain>
    </source>
</reference>
<dbReference type="EMBL" id="JGYG01000012">
    <property type="protein sequence ID" value="KFI27144.1"/>
    <property type="molecule type" value="Genomic_DNA"/>
</dbReference>
<feature type="transmembrane region" description="Helical" evidence="9">
    <location>
        <begin position="68"/>
        <end position="88"/>
    </location>
</feature>
<accession>A0A086XYP4</accession>
<gene>
    <name evidence="9" type="primary">lnt</name>
    <name evidence="11" type="ORF">CN97_01835</name>
</gene>
<comment type="catalytic activity">
    <reaction evidence="9">
        <text>N-terminal S-1,2-diacyl-sn-glyceryl-L-cysteinyl-[lipoprotein] + a glycerophospholipid = N-acyl-S-1,2-diacyl-sn-glyceryl-L-cysteinyl-[lipoprotein] + a 2-acyl-sn-glycero-3-phospholipid + H(+)</text>
        <dbReference type="Rhea" id="RHEA:48228"/>
        <dbReference type="Rhea" id="RHEA-COMP:14681"/>
        <dbReference type="Rhea" id="RHEA-COMP:14684"/>
        <dbReference type="ChEBI" id="CHEBI:15378"/>
        <dbReference type="ChEBI" id="CHEBI:136912"/>
        <dbReference type="ChEBI" id="CHEBI:140656"/>
        <dbReference type="ChEBI" id="CHEBI:140657"/>
        <dbReference type="ChEBI" id="CHEBI:140660"/>
        <dbReference type="EC" id="2.3.1.269"/>
    </reaction>
</comment>
<evidence type="ECO:0000256" key="2">
    <source>
        <dbReference type="ARBA" id="ARBA00010065"/>
    </source>
</evidence>
<name>A0A086XYP4_9RHOB</name>
<keyword evidence="3 9" id="KW-1003">Cell membrane</keyword>
<evidence type="ECO:0000256" key="1">
    <source>
        <dbReference type="ARBA" id="ARBA00004651"/>
    </source>
</evidence>
<evidence type="ECO:0000256" key="7">
    <source>
        <dbReference type="ARBA" id="ARBA00023136"/>
    </source>
</evidence>
<dbReference type="InterPro" id="IPR036526">
    <property type="entry name" value="C-N_Hydrolase_sf"/>
</dbReference>
<organism evidence="11 12">
    <name type="scientific">Haematobacter massiliensis</name>
    <dbReference type="NCBI Taxonomy" id="195105"/>
    <lineage>
        <taxon>Bacteria</taxon>
        <taxon>Pseudomonadati</taxon>
        <taxon>Pseudomonadota</taxon>
        <taxon>Alphaproteobacteria</taxon>
        <taxon>Rhodobacterales</taxon>
        <taxon>Paracoccaceae</taxon>
        <taxon>Haematobacter</taxon>
    </lineage>
</organism>
<dbReference type="InterPro" id="IPR004563">
    <property type="entry name" value="Apolipo_AcylTrfase"/>
</dbReference>
<dbReference type="Pfam" id="PF20154">
    <property type="entry name" value="LNT_N"/>
    <property type="match status" value="1"/>
</dbReference>
<dbReference type="EC" id="2.3.1.269" evidence="9"/>
<dbReference type="NCBIfam" id="TIGR00546">
    <property type="entry name" value="lnt"/>
    <property type="match status" value="1"/>
</dbReference>
<keyword evidence="4 9" id="KW-0808">Transferase</keyword>
<evidence type="ECO:0000259" key="10">
    <source>
        <dbReference type="PROSITE" id="PS50263"/>
    </source>
</evidence>
<sequence length="509" mass="54093">MTEGRTALAGHPASGITLRHTLRRALPSLLAGALMALGQAPLGLWWLALPALCWLMAQISAGESLRVAVWRGWFGGAGYFAAALFWIVEPFMVDAARQGWMAPFALVFMAAGMALFWGLGAGVGWRLGRGWTRPVALALSFAAVELMRGYVLTGFPWALIGHIWIDTPVVQAAAYVGPVGLTLVTTLLAALPLVLRLPGAVAAAGLIGLLWAGGLARLAEPIPPRETPIRVRLVQPNIPQHLKWDPALIGPQFRQQLDQTALPADPSPDLTIWPETALVWLLEDAAEPLAMIAEAAGGRPVALGVQRGEGGRYYNSLAVLDRTGQATGLYDKHHLVPFGEYIPFGDIAARFGIHGLAAREGDGYTSGPGPAILDLGPLGKVLPLICYEAVFPQDLRGAPERADWILQVTNDAWFGNLSGPYQHLAQARLRAVEQGLPLIRAANTGVSAIIDARGAIVSALPLNVEGTLDGSVPAALPPTPYARMGDLPVASLILFAGAVLLLLRRRESD</sequence>
<feature type="transmembrane region" description="Helical" evidence="9">
    <location>
        <begin position="135"/>
        <end position="160"/>
    </location>
</feature>
<feature type="transmembrane region" description="Helical" evidence="9">
    <location>
        <begin position="172"/>
        <end position="194"/>
    </location>
</feature>
<dbReference type="AlphaFoldDB" id="A0A086XYP4"/>
<comment type="subcellular location">
    <subcellularLocation>
        <location evidence="1 9">Cell membrane</location>
        <topology evidence="1 9">Multi-pass membrane protein</topology>
    </subcellularLocation>
</comment>